<feature type="compositionally biased region" description="Low complexity" evidence="1">
    <location>
        <begin position="531"/>
        <end position="557"/>
    </location>
</feature>
<feature type="domain" description="Cytochrome C Planctomycete-type" evidence="4">
    <location>
        <begin position="60"/>
        <end position="120"/>
    </location>
</feature>
<feature type="domain" description="DUF1549" evidence="2">
    <location>
        <begin position="191"/>
        <end position="406"/>
    </location>
</feature>
<evidence type="ECO:0000256" key="1">
    <source>
        <dbReference type="SAM" id="MobiDB-lite"/>
    </source>
</evidence>
<dbReference type="Pfam" id="PF07635">
    <property type="entry name" value="PSCyt1"/>
    <property type="match status" value="1"/>
</dbReference>
<dbReference type="InterPro" id="IPR011429">
    <property type="entry name" value="Cyt_c_Planctomycete-type"/>
</dbReference>
<dbReference type="PANTHER" id="PTHR35889">
    <property type="entry name" value="CYCLOINULO-OLIGOSACCHARIDE FRUCTANOTRANSFERASE-RELATED"/>
    <property type="match status" value="1"/>
</dbReference>
<evidence type="ECO:0000259" key="3">
    <source>
        <dbReference type="Pfam" id="PF07587"/>
    </source>
</evidence>
<name>A0A368KU51_9BACT</name>
<reference evidence="5 6" key="1">
    <citation type="submission" date="2018-07" db="EMBL/GenBank/DDBJ databases">
        <title>Comparative genomes isolates from brazilian mangrove.</title>
        <authorList>
            <person name="De Araujo J.E."/>
            <person name="Taketani R.G."/>
            <person name="Silva M.C.P."/>
            <person name="Lourenco M.V."/>
            <person name="Oliveira V.M."/>
            <person name="Andreote F.D."/>
        </authorList>
    </citation>
    <scope>NUCLEOTIDE SEQUENCE [LARGE SCALE GENOMIC DNA]</scope>
    <source>
        <strain evidence="5 6">HEX PRIS-MGV</strain>
    </source>
</reference>
<evidence type="ECO:0000313" key="5">
    <source>
        <dbReference type="EMBL" id="RCS49459.1"/>
    </source>
</evidence>
<comment type="caution">
    <text evidence="5">The sequence shown here is derived from an EMBL/GenBank/DDBJ whole genome shotgun (WGS) entry which is preliminary data.</text>
</comment>
<feature type="compositionally biased region" description="Basic and acidic residues" evidence="1">
    <location>
        <begin position="519"/>
        <end position="530"/>
    </location>
</feature>
<evidence type="ECO:0000259" key="4">
    <source>
        <dbReference type="Pfam" id="PF07635"/>
    </source>
</evidence>
<dbReference type="Pfam" id="PF07587">
    <property type="entry name" value="PSD1"/>
    <property type="match status" value="1"/>
</dbReference>
<proteinExistence type="predicted"/>
<dbReference type="AlphaFoldDB" id="A0A368KU51"/>
<sequence>MKNTNDRSQDTSIKKFNCLAVAAILLMTFNATQVSGEEKLSKDQLAFFETKIRPVLVENCYACHSEKANENQGGLLLDSREGMRRGGDSGPAVVPENLSASLLIAAIRYSSDDLQMPPEDNGGKLPAHVIRDFETWVRMGAPDPRDGPAKIVSSYDTSDANSWWSFQPIKRVMPSSMSVASPHEAWPRTDIDKFIAAKWESNGLTPVGDAEPTVLLRRLRFDLTGLPPSQKEMADFLSQWQKAPAARQELLENTVDRLLDSREFAERWGRHWLDVARYAESSGKDVNLVYPHAWRYRDYVIDAFDKDKPFDVFLREQIAGDLLPAKNESERAEHLIATAFLALGENPINERNAKQFAVDLADDQIAVVSQAFLGQTVACARCHDHRFDPITQRDYTALAGIFLSTETKYGTAGAVGGRNRAGLIELPAGANLPVVGNGMSSAETSGKQRKLERLKEQQRSARAQRANGGRATDRLTDFDIVRINTQISQLEFELSIINEDGSAKALAMGVADRPVSLPEIRRPGRPERPRSPQNGRPMRPGQRMPPNRQMRPGQPMQAGANREQMQQRGRNQASGFEQIGDSPLFLRGNIENEGQEVPRGIPALLGSGEDILIRRGSGRLQLAEALVSPDNTLTSRVIVNRTWHWLFGRGIVASVDNFGTSGAEPSHPELLDYLADRFVQNGWSMKDLIREITLSRVYQLSSSYDAVNFAADPDNSYLWRHTSRRLEAEELRDAILSAAGRLDLSPEPASLIGRAGDGPIGGLRFQAVTLDEIGGADHQFRSIYLPATRSVQPAVLADFDPPDSSATDGAREATNVPSQALFMLNSEFVAQQSQHLADTALRKYPGRSVSSSVPQRLEFVFQSILNRAPTEHETQAARRLLGEFDTPRQAWTSIVRSLFASAEFRFID</sequence>
<gene>
    <name evidence="5" type="ORF">DTL42_13110</name>
</gene>
<feature type="region of interest" description="Disordered" evidence="1">
    <location>
        <begin position="516"/>
        <end position="576"/>
    </location>
</feature>
<feature type="region of interest" description="Disordered" evidence="1">
    <location>
        <begin position="438"/>
        <end position="470"/>
    </location>
</feature>
<dbReference type="EMBL" id="QPEX01000024">
    <property type="protein sequence ID" value="RCS49459.1"/>
    <property type="molecule type" value="Genomic_DNA"/>
</dbReference>
<organism evidence="5 6">
    <name type="scientific">Bremerella cremea</name>
    <dbReference type="NCBI Taxonomy" id="1031537"/>
    <lineage>
        <taxon>Bacteria</taxon>
        <taxon>Pseudomonadati</taxon>
        <taxon>Planctomycetota</taxon>
        <taxon>Planctomycetia</taxon>
        <taxon>Pirellulales</taxon>
        <taxon>Pirellulaceae</taxon>
        <taxon>Bremerella</taxon>
    </lineage>
</organism>
<feature type="compositionally biased region" description="Polar residues" evidence="1">
    <location>
        <begin position="563"/>
        <end position="575"/>
    </location>
</feature>
<evidence type="ECO:0000259" key="2">
    <source>
        <dbReference type="Pfam" id="PF07583"/>
    </source>
</evidence>
<dbReference type="InterPro" id="IPR011444">
    <property type="entry name" value="DUF1549"/>
</dbReference>
<dbReference type="Proteomes" id="UP000253562">
    <property type="component" value="Unassembled WGS sequence"/>
</dbReference>
<feature type="domain" description="DUF1553" evidence="3">
    <location>
        <begin position="618"/>
        <end position="880"/>
    </location>
</feature>
<protein>
    <submittedName>
        <fullName evidence="5">DUF1553 domain-containing protein</fullName>
    </submittedName>
</protein>
<dbReference type="InterPro" id="IPR022655">
    <property type="entry name" value="DUF1553"/>
</dbReference>
<dbReference type="Pfam" id="PF07583">
    <property type="entry name" value="PSCyt2"/>
    <property type="match status" value="1"/>
</dbReference>
<accession>A0A368KU51</accession>
<evidence type="ECO:0000313" key="6">
    <source>
        <dbReference type="Proteomes" id="UP000253562"/>
    </source>
</evidence>
<dbReference type="PANTHER" id="PTHR35889:SF3">
    <property type="entry name" value="F-BOX DOMAIN-CONTAINING PROTEIN"/>
    <property type="match status" value="1"/>
</dbReference>
<feature type="compositionally biased region" description="Basic and acidic residues" evidence="1">
    <location>
        <begin position="449"/>
        <end position="459"/>
    </location>
</feature>